<name>A0A2N8LD48_9STRE</name>
<dbReference type="Pfam" id="PF04230">
    <property type="entry name" value="PS_pyruv_trans"/>
    <property type="match status" value="1"/>
</dbReference>
<reference evidence="2 3" key="1">
    <citation type="submission" date="2015-12" db="EMBL/GenBank/DDBJ databases">
        <title>Streptococcus penaeicida sp. nov.</title>
        <authorList>
            <person name="Gomez-Gil B."/>
            <person name="Morales-Covarrubias M."/>
        </authorList>
    </citation>
    <scope>NUCLEOTIDE SEQUENCE [LARGE SCALE GENOMIC DNA]</scope>
    <source>
        <strain evidence="2 3">CAIM 1838</strain>
    </source>
</reference>
<accession>A0A2N8LD48</accession>
<dbReference type="AlphaFoldDB" id="A0A2N8LD48"/>
<protein>
    <recommendedName>
        <fullName evidence="1">Polysaccharide pyruvyl transferase domain-containing protein</fullName>
    </recommendedName>
</protein>
<evidence type="ECO:0000259" key="1">
    <source>
        <dbReference type="Pfam" id="PF04230"/>
    </source>
</evidence>
<dbReference type="PANTHER" id="PTHR36836">
    <property type="entry name" value="COLANIC ACID BIOSYNTHESIS PROTEIN WCAK"/>
    <property type="match status" value="1"/>
</dbReference>
<evidence type="ECO:0000313" key="2">
    <source>
        <dbReference type="EMBL" id="PND48066.1"/>
    </source>
</evidence>
<dbReference type="OrthoDB" id="3199616at2"/>
<proteinExistence type="predicted"/>
<organism evidence="2 3">
    <name type="scientific">Streptococcus penaeicida</name>
    <dbReference type="NCBI Taxonomy" id="1765960"/>
    <lineage>
        <taxon>Bacteria</taxon>
        <taxon>Bacillati</taxon>
        <taxon>Bacillota</taxon>
        <taxon>Bacilli</taxon>
        <taxon>Lactobacillales</taxon>
        <taxon>Streptococcaceae</taxon>
        <taxon>Streptococcus</taxon>
    </lineage>
</organism>
<dbReference type="PANTHER" id="PTHR36836:SF1">
    <property type="entry name" value="COLANIC ACID BIOSYNTHESIS PROTEIN WCAK"/>
    <property type="match status" value="1"/>
</dbReference>
<feature type="domain" description="Polysaccharide pyruvyl transferase" evidence="1">
    <location>
        <begin position="12"/>
        <end position="322"/>
    </location>
</feature>
<dbReference type="RefSeq" id="WP_102777290.1">
    <property type="nucleotide sequence ID" value="NZ_CBCSGP010000002.1"/>
</dbReference>
<comment type="caution">
    <text evidence="2">The sequence shown here is derived from an EMBL/GenBank/DDBJ whole genome shotgun (WGS) entry which is preliminary data.</text>
</comment>
<gene>
    <name evidence="2" type="ORF">AT575_04120</name>
</gene>
<dbReference type="InterPro" id="IPR007345">
    <property type="entry name" value="Polysacch_pyruvyl_Trfase"/>
</dbReference>
<dbReference type="Proteomes" id="UP000235963">
    <property type="component" value="Unassembled WGS sequence"/>
</dbReference>
<dbReference type="EMBL" id="LOCM01000015">
    <property type="protein sequence ID" value="PND48066.1"/>
    <property type="molecule type" value="Genomic_DNA"/>
</dbReference>
<keyword evidence="3" id="KW-1185">Reference proteome</keyword>
<sequence length="388" mass="44568">MKAIVINQYTENRGDEAAGTALVKNLLKNPKIDQIDIIYNSAYKLDIDDPKIKHRNEDLRLKNAGKVGILNYLLFRKTPFNKYALNNKVMKDMVETIREADYIYVTPCGASIGIYKDWAFLIRLLFVIKENKTPIFCLNTINASGNKLFDFLATKVLRKSKLYVREQRSKDYLQSLGLNSELGVDTAFSLDPITAERDLSKIGLVVTLLDWHPEFKGRNMSEEVLNNIIPAISEFCQKNNYSIDVIPHIGEEPETSYINQVVSKLVETGLSSSKIVYRNDIKTSDEYDAAISKLRFMVGMRYHSIVLAAKNAIPFLALAYENKMREVCRYTNCLENYLNLQDELSKNDVLEKLDSVDMNIEIIHDKLEKIYKQDLQRLSKLPLKELED</sequence>
<evidence type="ECO:0000313" key="3">
    <source>
        <dbReference type="Proteomes" id="UP000235963"/>
    </source>
</evidence>